<name>A0A135HTK3_9HYPH</name>
<feature type="transmembrane region" description="Helical" evidence="1">
    <location>
        <begin position="6"/>
        <end position="23"/>
    </location>
</feature>
<evidence type="ECO:0000256" key="1">
    <source>
        <dbReference type="SAM" id="Phobius"/>
    </source>
</evidence>
<feature type="transmembrane region" description="Helical" evidence="1">
    <location>
        <begin position="119"/>
        <end position="137"/>
    </location>
</feature>
<protein>
    <recommendedName>
        <fullName evidence="2">DUF1468 domain-containing protein</fullName>
    </recommendedName>
</protein>
<evidence type="ECO:0000259" key="2">
    <source>
        <dbReference type="Pfam" id="PF07331"/>
    </source>
</evidence>
<dbReference type="Pfam" id="PF07331">
    <property type="entry name" value="TctB"/>
    <property type="match status" value="1"/>
</dbReference>
<keyword evidence="4" id="KW-1185">Reference proteome</keyword>
<gene>
    <name evidence="3" type="ORF">ATN84_10655</name>
</gene>
<reference evidence="3 4" key="1">
    <citation type="submission" date="2015-11" db="EMBL/GenBank/DDBJ databases">
        <title>Draft genome sequence of Paramesorhizobium deserti A-3-E, a strain highly resistant to diverse beta-lactam antibiotics.</title>
        <authorList>
            <person name="Lv R."/>
            <person name="Yang X."/>
            <person name="Fang N."/>
            <person name="Guo J."/>
            <person name="Luo X."/>
            <person name="Peng F."/>
            <person name="Yang R."/>
            <person name="Cui Y."/>
            <person name="Fang C."/>
            <person name="Song Y."/>
        </authorList>
    </citation>
    <scope>NUCLEOTIDE SEQUENCE [LARGE SCALE GENOMIC DNA]</scope>
    <source>
        <strain evidence="3 4">A-3-E</strain>
    </source>
</reference>
<dbReference type="STRING" id="1494590.ATN84_10655"/>
<dbReference type="RefSeq" id="WP_068882094.1">
    <property type="nucleotide sequence ID" value="NZ_LNTU01000023.1"/>
</dbReference>
<dbReference type="Proteomes" id="UP000070107">
    <property type="component" value="Unassembled WGS sequence"/>
</dbReference>
<keyword evidence="1" id="KW-0812">Transmembrane</keyword>
<dbReference type="OrthoDB" id="6174504at2"/>
<dbReference type="AlphaFoldDB" id="A0A135HTK3"/>
<comment type="caution">
    <text evidence="3">The sequence shown here is derived from an EMBL/GenBank/DDBJ whole genome shotgun (WGS) entry which is preliminary data.</text>
</comment>
<organism evidence="3 4">
    <name type="scientific">Paramesorhizobium deserti</name>
    <dbReference type="NCBI Taxonomy" id="1494590"/>
    <lineage>
        <taxon>Bacteria</taxon>
        <taxon>Pseudomonadati</taxon>
        <taxon>Pseudomonadota</taxon>
        <taxon>Alphaproteobacteria</taxon>
        <taxon>Hyphomicrobiales</taxon>
        <taxon>Phyllobacteriaceae</taxon>
        <taxon>Paramesorhizobium</taxon>
    </lineage>
</organism>
<keyword evidence="1" id="KW-1133">Transmembrane helix</keyword>
<evidence type="ECO:0000313" key="3">
    <source>
        <dbReference type="EMBL" id="KXF76522.1"/>
    </source>
</evidence>
<evidence type="ECO:0000313" key="4">
    <source>
        <dbReference type="Proteomes" id="UP000070107"/>
    </source>
</evidence>
<accession>A0A135HTK3</accession>
<dbReference type="EMBL" id="LNTU01000023">
    <property type="protein sequence ID" value="KXF76522.1"/>
    <property type="molecule type" value="Genomic_DNA"/>
</dbReference>
<dbReference type="InterPro" id="IPR009936">
    <property type="entry name" value="DUF1468"/>
</dbReference>
<feature type="domain" description="DUF1468" evidence="2">
    <location>
        <begin position="7"/>
        <end position="146"/>
    </location>
</feature>
<feature type="transmembrane region" description="Helical" evidence="1">
    <location>
        <begin position="79"/>
        <end position="112"/>
    </location>
</feature>
<proteinExistence type="predicted"/>
<feature type="transmembrane region" description="Helical" evidence="1">
    <location>
        <begin position="35"/>
        <end position="59"/>
    </location>
</feature>
<keyword evidence="1" id="KW-0472">Membrane</keyword>
<sequence>MRFNDAVLGAVLLAFSITIGLWARSFPAIPGQEYGAAVFPTLVAVALGGCALLLILSGLRQGGGVLLFEGWARAPGGYVRILCTIALVIFYILAAKPLGFIPTMTVVLLFTLRMLKTGWLPAIAVALATAIVLQWSFGNFLQVPLPWGILSAWRF</sequence>